<evidence type="ECO:0000259" key="8">
    <source>
        <dbReference type="PROSITE" id="PS51746"/>
    </source>
</evidence>
<dbReference type="SMART" id="SM00332">
    <property type="entry name" value="PP2Cc"/>
    <property type="match status" value="1"/>
</dbReference>
<keyword evidence="5" id="KW-0460">Magnesium</keyword>
<dbReference type="InterPro" id="IPR001932">
    <property type="entry name" value="PPM-type_phosphatase-like_dom"/>
</dbReference>
<evidence type="ECO:0000256" key="1">
    <source>
        <dbReference type="ARBA" id="ARBA00001936"/>
    </source>
</evidence>
<dbReference type="SMART" id="SM00331">
    <property type="entry name" value="PP2C_SIG"/>
    <property type="match status" value="1"/>
</dbReference>
<keyword evidence="3" id="KW-0479">Metal-binding</keyword>
<dbReference type="SUPFAM" id="SSF81606">
    <property type="entry name" value="PP2C-like"/>
    <property type="match status" value="1"/>
</dbReference>
<dbReference type="GO" id="GO:0046872">
    <property type="term" value="F:metal ion binding"/>
    <property type="evidence" value="ECO:0007669"/>
    <property type="project" value="UniProtKB-KW"/>
</dbReference>
<feature type="compositionally biased region" description="Polar residues" evidence="7">
    <location>
        <begin position="39"/>
        <end position="50"/>
    </location>
</feature>
<feature type="domain" description="PPM-type phosphatase" evidence="8">
    <location>
        <begin position="187"/>
        <end position="434"/>
    </location>
</feature>
<dbReference type="PANTHER" id="PTHR47992">
    <property type="entry name" value="PROTEIN PHOSPHATASE"/>
    <property type="match status" value="1"/>
</dbReference>
<dbReference type="PROSITE" id="PS51746">
    <property type="entry name" value="PPM_2"/>
    <property type="match status" value="1"/>
</dbReference>
<evidence type="ECO:0000313" key="10">
    <source>
        <dbReference type="Proteomes" id="UP000516437"/>
    </source>
</evidence>
<keyword evidence="6" id="KW-0464">Manganese</keyword>
<dbReference type="CDD" id="cd00143">
    <property type="entry name" value="PP2Cc"/>
    <property type="match status" value="1"/>
</dbReference>
<evidence type="ECO:0000256" key="7">
    <source>
        <dbReference type="SAM" id="MobiDB-lite"/>
    </source>
</evidence>
<feature type="region of interest" description="Disordered" evidence="7">
    <location>
        <begin position="39"/>
        <end position="68"/>
    </location>
</feature>
<keyword evidence="4" id="KW-0378">Hydrolase</keyword>
<name>A0A6A1VDW2_9ROSI</name>
<reference evidence="9 10" key="1">
    <citation type="journal article" date="2019" name="Plant Biotechnol. J.">
        <title>The red bayberry genome and genetic basis of sex determination.</title>
        <authorList>
            <person name="Jia H.M."/>
            <person name="Jia H.J."/>
            <person name="Cai Q.L."/>
            <person name="Wang Y."/>
            <person name="Zhao H.B."/>
            <person name="Yang W.F."/>
            <person name="Wang G.Y."/>
            <person name="Li Y.H."/>
            <person name="Zhan D.L."/>
            <person name="Shen Y.T."/>
            <person name="Niu Q.F."/>
            <person name="Chang L."/>
            <person name="Qiu J."/>
            <person name="Zhao L."/>
            <person name="Xie H.B."/>
            <person name="Fu W.Y."/>
            <person name="Jin J."/>
            <person name="Li X.W."/>
            <person name="Jiao Y."/>
            <person name="Zhou C.C."/>
            <person name="Tu T."/>
            <person name="Chai C.Y."/>
            <person name="Gao J.L."/>
            <person name="Fan L.J."/>
            <person name="van de Weg E."/>
            <person name="Wang J.Y."/>
            <person name="Gao Z.S."/>
        </authorList>
    </citation>
    <scope>NUCLEOTIDE SEQUENCE [LARGE SCALE GENOMIC DNA]</scope>
    <source>
        <tissue evidence="9">Leaves</tissue>
    </source>
</reference>
<protein>
    <recommendedName>
        <fullName evidence="8">PPM-type phosphatase domain-containing protein</fullName>
    </recommendedName>
</protein>
<evidence type="ECO:0000256" key="5">
    <source>
        <dbReference type="ARBA" id="ARBA00022842"/>
    </source>
</evidence>
<accession>A0A6A1VDW2</accession>
<evidence type="ECO:0000256" key="6">
    <source>
        <dbReference type="ARBA" id="ARBA00023211"/>
    </source>
</evidence>
<evidence type="ECO:0000256" key="3">
    <source>
        <dbReference type="ARBA" id="ARBA00022723"/>
    </source>
</evidence>
<dbReference type="Proteomes" id="UP000516437">
    <property type="component" value="Chromosome 6"/>
</dbReference>
<dbReference type="FunFam" id="3.60.40.10:FF:000079">
    <property type="entry name" value="Probable protein phosphatase 2C 74"/>
    <property type="match status" value="1"/>
</dbReference>
<keyword evidence="10" id="KW-1185">Reference proteome</keyword>
<comment type="cofactor">
    <cofactor evidence="1">
        <name>Mn(2+)</name>
        <dbReference type="ChEBI" id="CHEBI:29035"/>
    </cofactor>
</comment>
<sequence>MALALSSSQSYALTPPRSCVGKAFGGRKGEAVVFEALNSEPSKGSAFTQEESPREKKPSCVNTASQEETRQGYITGATTPEKLSGIFMTDIACHEGKAKRQNTGPKVFQFQKDAIHDNCTQEEYSALVNDPGSDSLEMVKSAGVTGDHLKLRRRPAKLVVPAYSPALEFVEMGRKLENKVFEVEGRNFVLASKKGIRTAMEDRYGVMLDILGDPKQAIFAVIDGHGGHAAADYVAKNLGRNIVKALEDVNVGQDQLEQAIRNGYSVTDKGFLNQEISSGACTASVLLKDGELHVANVGDCRVVLGRNGLATALTNDHRLNREDERLRIENSGGFVSCRNGVWRVQGSLAVSRAIGDLHLKEWIISEPEIRKLRLTWDCEFLILASDGLWEMVNEQEAVDVVSGEKNLLTSCKKLVDMSCSRGNMDDITVMVIDLHNFMVPAGC</sequence>
<dbReference type="GO" id="GO:0004722">
    <property type="term" value="F:protein serine/threonine phosphatase activity"/>
    <property type="evidence" value="ECO:0007669"/>
    <property type="project" value="InterPro"/>
</dbReference>
<comment type="caution">
    <text evidence="9">The sequence shown here is derived from an EMBL/GenBank/DDBJ whole genome shotgun (WGS) entry which is preliminary data.</text>
</comment>
<dbReference type="AlphaFoldDB" id="A0A6A1VDW2"/>
<dbReference type="EMBL" id="RXIC02000024">
    <property type="protein sequence ID" value="KAB1210964.1"/>
    <property type="molecule type" value="Genomic_DNA"/>
</dbReference>
<dbReference type="OrthoDB" id="10264738at2759"/>
<evidence type="ECO:0000256" key="2">
    <source>
        <dbReference type="ARBA" id="ARBA00001946"/>
    </source>
</evidence>
<dbReference type="InterPro" id="IPR036457">
    <property type="entry name" value="PPM-type-like_dom_sf"/>
</dbReference>
<proteinExistence type="predicted"/>
<evidence type="ECO:0000313" key="9">
    <source>
        <dbReference type="EMBL" id="KAB1210964.1"/>
    </source>
</evidence>
<dbReference type="Gene3D" id="3.60.40.10">
    <property type="entry name" value="PPM-type phosphatase domain"/>
    <property type="match status" value="1"/>
</dbReference>
<organism evidence="9 10">
    <name type="scientific">Morella rubra</name>
    <name type="common">Chinese bayberry</name>
    <dbReference type="NCBI Taxonomy" id="262757"/>
    <lineage>
        <taxon>Eukaryota</taxon>
        <taxon>Viridiplantae</taxon>
        <taxon>Streptophyta</taxon>
        <taxon>Embryophyta</taxon>
        <taxon>Tracheophyta</taxon>
        <taxon>Spermatophyta</taxon>
        <taxon>Magnoliopsida</taxon>
        <taxon>eudicotyledons</taxon>
        <taxon>Gunneridae</taxon>
        <taxon>Pentapetalae</taxon>
        <taxon>rosids</taxon>
        <taxon>fabids</taxon>
        <taxon>Fagales</taxon>
        <taxon>Myricaceae</taxon>
        <taxon>Morella</taxon>
    </lineage>
</organism>
<dbReference type="InterPro" id="IPR015655">
    <property type="entry name" value="PP2C"/>
</dbReference>
<gene>
    <name evidence="9" type="ORF">CJ030_MR6G019645</name>
</gene>
<evidence type="ECO:0000256" key="4">
    <source>
        <dbReference type="ARBA" id="ARBA00022801"/>
    </source>
</evidence>
<comment type="cofactor">
    <cofactor evidence="2">
        <name>Mg(2+)</name>
        <dbReference type="ChEBI" id="CHEBI:18420"/>
    </cofactor>
</comment>
<dbReference type="Pfam" id="PF00481">
    <property type="entry name" value="PP2C"/>
    <property type="match status" value="1"/>
</dbReference>